<evidence type="ECO:0000313" key="2">
    <source>
        <dbReference type="EMBL" id="MDQ0555881.1"/>
    </source>
</evidence>
<protein>
    <recommendedName>
        <fullName evidence="1">Thiopeptide-type bacteriocin biosynthesis domain-containing protein</fullName>
    </recommendedName>
</protein>
<sequence length="295" mass="35244">MWKSKHIFIHDYKLVDYFLKNDLLPFLDTQKDLNYFFIRYWNGGPHIRLRYKLDENSNDKELIVNIENILKNFKEKHSKHSFEPVSYNKDVTEMENIKPDKIYPNYSIQDIEYKPEYQRYGGKNVMGMSEKLFIESSKFASTIIQNFEQNLRYSIVIDIMYECGKIAVDTGYCNDLIEFFTAYKNIWSRFEISKDIPKLDKVISRRMEVLDKNVSSQSFYSHYLNEYKKSLECIKENQSLYEGYNIMYIAISHIHMLNNRLGVSPENEYRFSNIFIHLLSEKNLKSEDKLCGSLV</sequence>
<evidence type="ECO:0000259" key="1">
    <source>
        <dbReference type="Pfam" id="PF14028"/>
    </source>
</evidence>
<dbReference type="Pfam" id="PF14028">
    <property type="entry name" value="Lant_dehydr_C"/>
    <property type="match status" value="1"/>
</dbReference>
<evidence type="ECO:0000313" key="3">
    <source>
        <dbReference type="Proteomes" id="UP001232584"/>
    </source>
</evidence>
<gene>
    <name evidence="2" type="ORF">QOZ92_000994</name>
</gene>
<keyword evidence="3" id="KW-1185">Reference proteome</keyword>
<name>A0ABU0MYE9_9FIRM</name>
<accession>A0ABU0MYE9</accession>
<reference evidence="2 3" key="1">
    <citation type="submission" date="2023-07" db="EMBL/GenBank/DDBJ databases">
        <title>Genomic Encyclopedia of Type Strains, Phase IV (KMG-IV): sequencing the most valuable type-strain genomes for metagenomic binning, comparative biology and taxonomic classification.</title>
        <authorList>
            <person name="Goeker M."/>
        </authorList>
    </citation>
    <scope>NUCLEOTIDE SEQUENCE [LARGE SCALE GENOMIC DNA]</scope>
    <source>
        <strain evidence="2 3">DSM 15049</strain>
    </source>
</reference>
<proteinExistence type="predicted"/>
<organism evidence="2 3">
    <name type="scientific">Paraclostridium ghonii</name>
    <dbReference type="NCBI Taxonomy" id="29358"/>
    <lineage>
        <taxon>Bacteria</taxon>
        <taxon>Bacillati</taxon>
        <taxon>Bacillota</taxon>
        <taxon>Clostridia</taxon>
        <taxon>Peptostreptococcales</taxon>
        <taxon>Peptostreptococcaceae</taxon>
        <taxon>Paraclostridium</taxon>
    </lineage>
</organism>
<dbReference type="Proteomes" id="UP001232584">
    <property type="component" value="Unassembled WGS sequence"/>
</dbReference>
<dbReference type="EMBL" id="JAUSWG010000003">
    <property type="protein sequence ID" value="MDQ0555881.1"/>
    <property type="molecule type" value="Genomic_DNA"/>
</dbReference>
<feature type="domain" description="Thiopeptide-type bacteriocin biosynthesis" evidence="1">
    <location>
        <begin position="2"/>
        <end position="271"/>
    </location>
</feature>
<dbReference type="NCBIfam" id="TIGR03891">
    <property type="entry name" value="thiopep_ocin"/>
    <property type="match status" value="1"/>
</dbReference>
<dbReference type="RefSeq" id="WP_307503980.1">
    <property type="nucleotide sequence ID" value="NZ_BAAACE010000001.1"/>
</dbReference>
<comment type="caution">
    <text evidence="2">The sequence shown here is derived from an EMBL/GenBank/DDBJ whole genome shotgun (WGS) entry which is preliminary data.</text>
</comment>
<dbReference type="InterPro" id="IPR023809">
    <property type="entry name" value="Thiopep_bacteriocin_synth_dom"/>
</dbReference>